<dbReference type="EMBL" id="CAJNOR010001283">
    <property type="protein sequence ID" value="CAF1113710.1"/>
    <property type="molecule type" value="Genomic_DNA"/>
</dbReference>
<keyword evidence="4" id="KW-1185">Reference proteome</keyword>
<feature type="chain" id="PRO_5036410630" evidence="1">
    <location>
        <begin position="18"/>
        <end position="456"/>
    </location>
</feature>
<evidence type="ECO:0000313" key="4">
    <source>
        <dbReference type="Proteomes" id="UP000663828"/>
    </source>
</evidence>
<name>A0A814Q396_ADIRI</name>
<keyword evidence="1" id="KW-0732">Signal</keyword>
<accession>A0A814Q396</accession>
<reference evidence="2" key="1">
    <citation type="submission" date="2021-02" db="EMBL/GenBank/DDBJ databases">
        <authorList>
            <person name="Nowell W R."/>
        </authorList>
    </citation>
    <scope>NUCLEOTIDE SEQUENCE</scope>
</reference>
<dbReference type="InterPro" id="IPR029063">
    <property type="entry name" value="SAM-dependent_MTases_sf"/>
</dbReference>
<evidence type="ECO:0000313" key="3">
    <source>
        <dbReference type="EMBL" id="CAF1208969.1"/>
    </source>
</evidence>
<comment type="caution">
    <text evidence="2">The sequence shown here is derived from an EMBL/GenBank/DDBJ whole genome shotgun (WGS) entry which is preliminary data.</text>
</comment>
<protein>
    <submittedName>
        <fullName evidence="2">Uncharacterized protein</fullName>
    </submittedName>
</protein>
<dbReference type="EMBL" id="CAJNOJ010000153">
    <property type="protein sequence ID" value="CAF1208969.1"/>
    <property type="molecule type" value="Genomic_DNA"/>
</dbReference>
<dbReference type="AlphaFoldDB" id="A0A814Q396"/>
<dbReference type="Proteomes" id="UP000663828">
    <property type="component" value="Unassembled WGS sequence"/>
</dbReference>
<dbReference type="OrthoDB" id="10027013at2759"/>
<evidence type="ECO:0000313" key="2">
    <source>
        <dbReference type="EMBL" id="CAF1113710.1"/>
    </source>
</evidence>
<sequence length="456" mass="50570">MIKIVLFLATAAGLIHAQTVLYQCSIWGDPQLVQFPTNTLQSAQHSFCSFDGHAVLYRSKYVLISVRSARHGDLVLDFNIIFFNNASVPICTVNALEFITGERVCDTEIVIQKSSSTDINVQYKQAQFSIWIQRRSGNHYKITLFTTPAHINDGLTSGMCVQGCRSRSIQSLAMERTANMTDTQIVTSVLATKVCDLFISQSVNNFLRTTRSSPGFVEAVRQGCISDVTLTGDSRLAGEGIENIFADAIIQQGTVSVENISQLTTNISSVATQVVQQAEVETEKLVASATWPCQPDVPVLHDIGCESGNVTRDLSIFFNNARGVDPSSEMTAFARNQNGKTKSGNDINSLVRHTKDRSNCCPIFAQEICMTTTSDFVRYEWNCDGVLTNDKNFFGESEYCSLDDSERTLSTASMVTRWRTANRELANTENDCMCETMVKFSEALGRQTPLYKVWEL</sequence>
<evidence type="ECO:0000256" key="1">
    <source>
        <dbReference type="SAM" id="SignalP"/>
    </source>
</evidence>
<dbReference type="Gene3D" id="3.40.50.150">
    <property type="entry name" value="Vaccinia Virus protein VP39"/>
    <property type="match status" value="1"/>
</dbReference>
<organism evidence="2 4">
    <name type="scientific">Adineta ricciae</name>
    <name type="common">Rotifer</name>
    <dbReference type="NCBI Taxonomy" id="249248"/>
    <lineage>
        <taxon>Eukaryota</taxon>
        <taxon>Metazoa</taxon>
        <taxon>Spiralia</taxon>
        <taxon>Gnathifera</taxon>
        <taxon>Rotifera</taxon>
        <taxon>Eurotatoria</taxon>
        <taxon>Bdelloidea</taxon>
        <taxon>Adinetida</taxon>
        <taxon>Adinetidae</taxon>
        <taxon>Adineta</taxon>
    </lineage>
</organism>
<dbReference type="Proteomes" id="UP000663852">
    <property type="component" value="Unassembled WGS sequence"/>
</dbReference>
<proteinExistence type="predicted"/>
<gene>
    <name evidence="3" type="ORF">EDS130_LOCUS25782</name>
    <name evidence="2" type="ORF">XAT740_LOCUS19005</name>
</gene>
<feature type="signal peptide" evidence="1">
    <location>
        <begin position="1"/>
        <end position="17"/>
    </location>
</feature>